<dbReference type="Pfam" id="PF11361">
    <property type="entry name" value="DUF3159"/>
    <property type="match status" value="1"/>
</dbReference>
<feature type="transmembrane region" description="Helical" evidence="1">
    <location>
        <begin position="72"/>
        <end position="92"/>
    </location>
</feature>
<protein>
    <submittedName>
        <fullName evidence="2">DUF3159 domain-containing protein</fullName>
    </submittedName>
</protein>
<sequence length="255" mass="27179">MSESAPPSEANDQAELRERLEQAARGSALGRATAEQPGWRTFLAAMGGWRGLAEAVVPGIAFLILHSLTGNLWLSVGVPAALGVIALIVRLVRREPTAGALAGLFGMLVSGFIALSTGSGVDYFLVGLWTNLLYAAGLSLTMLVGWPAVGVIIGLMRGKGMSWRRSRRLFWWMQALTGLWVLMFVARLVVQVPLYQAGAVEALASARLIMGVPLYAFVIVITALLARVALRGEPSASDTVVDSTTDTQQSRTEVS</sequence>
<proteinExistence type="predicted"/>
<keyword evidence="1" id="KW-0812">Transmembrane</keyword>
<feature type="transmembrane region" description="Helical" evidence="1">
    <location>
        <begin position="202"/>
        <end position="226"/>
    </location>
</feature>
<accession>A0A3P3W849</accession>
<evidence type="ECO:0000313" key="3">
    <source>
        <dbReference type="Proteomes" id="UP000274391"/>
    </source>
</evidence>
<dbReference type="OrthoDB" id="5244221at2"/>
<gene>
    <name evidence="2" type="ORF">EG850_01470</name>
</gene>
<dbReference type="AlphaFoldDB" id="A0A3P3W849"/>
<evidence type="ECO:0000313" key="2">
    <source>
        <dbReference type="EMBL" id="RRJ88833.1"/>
    </source>
</evidence>
<feature type="transmembrane region" description="Helical" evidence="1">
    <location>
        <begin position="104"/>
        <end position="126"/>
    </location>
</feature>
<dbReference type="EMBL" id="RQVS01000001">
    <property type="protein sequence ID" value="RRJ88833.1"/>
    <property type="molecule type" value="Genomic_DNA"/>
</dbReference>
<keyword evidence="1" id="KW-1133">Transmembrane helix</keyword>
<organism evidence="2 3">
    <name type="scientific">Gulosibacter macacae</name>
    <dbReference type="NCBI Taxonomy" id="2488791"/>
    <lineage>
        <taxon>Bacteria</taxon>
        <taxon>Bacillati</taxon>
        <taxon>Actinomycetota</taxon>
        <taxon>Actinomycetes</taxon>
        <taxon>Micrococcales</taxon>
        <taxon>Microbacteriaceae</taxon>
        <taxon>Gulosibacter</taxon>
    </lineage>
</organism>
<evidence type="ECO:0000256" key="1">
    <source>
        <dbReference type="SAM" id="Phobius"/>
    </source>
</evidence>
<comment type="caution">
    <text evidence="2">The sequence shown here is derived from an EMBL/GenBank/DDBJ whole genome shotgun (WGS) entry which is preliminary data.</text>
</comment>
<name>A0A3P3W849_9MICO</name>
<keyword evidence="3" id="KW-1185">Reference proteome</keyword>
<reference evidence="2 3" key="1">
    <citation type="submission" date="2018-11" db="EMBL/GenBank/DDBJ databases">
        <title>YIM 102482-1 draft genome.</title>
        <authorList>
            <person name="Li G."/>
            <person name="Jiang Y."/>
        </authorList>
    </citation>
    <scope>NUCLEOTIDE SEQUENCE [LARGE SCALE GENOMIC DNA]</scope>
    <source>
        <strain evidence="2 3">YIM 102482-1</strain>
    </source>
</reference>
<dbReference type="RefSeq" id="WP_124969113.1">
    <property type="nucleotide sequence ID" value="NZ_RQVS01000001.1"/>
</dbReference>
<feature type="transmembrane region" description="Helical" evidence="1">
    <location>
        <begin position="169"/>
        <end position="190"/>
    </location>
</feature>
<keyword evidence="1" id="KW-0472">Membrane</keyword>
<dbReference type="InterPro" id="IPR016566">
    <property type="entry name" value="UCP010219"/>
</dbReference>
<feature type="transmembrane region" description="Helical" evidence="1">
    <location>
        <begin position="132"/>
        <end position="157"/>
    </location>
</feature>
<dbReference type="Proteomes" id="UP000274391">
    <property type="component" value="Unassembled WGS sequence"/>
</dbReference>